<comment type="similarity">
    <text evidence="1 6">Belongs to the TRAFAC class TrmE-Era-EngA-EngB-Septin-like GTPase superfamily. Era GTPase family.</text>
</comment>
<dbReference type="GO" id="GO:0043024">
    <property type="term" value="F:ribosomal small subunit binding"/>
    <property type="evidence" value="ECO:0007669"/>
    <property type="project" value="TreeGrafter"/>
</dbReference>
<feature type="region of interest" description="G3" evidence="6">
    <location>
        <begin position="116"/>
        <end position="119"/>
    </location>
</feature>
<dbReference type="PROSITE" id="PS51713">
    <property type="entry name" value="G_ERA"/>
    <property type="match status" value="1"/>
</dbReference>
<protein>
    <recommendedName>
        <fullName evidence="2">GTPase Era, mitochondrial</fullName>
    </recommendedName>
    <alternativeName>
        <fullName evidence="5">ERA-like protein 1</fullName>
    </alternativeName>
</protein>
<feature type="region of interest" description="G4" evidence="6">
    <location>
        <begin position="185"/>
        <end position="188"/>
    </location>
</feature>
<reference evidence="10" key="2">
    <citation type="submission" date="2025-04" db="UniProtKB">
        <authorList>
            <consortium name="RefSeq"/>
        </authorList>
    </citation>
    <scope>IDENTIFICATION</scope>
    <source>
        <strain evidence="10">Aabys</strain>
    </source>
</reference>
<dbReference type="STRING" id="7370.A0A1I8N128"/>
<dbReference type="OrthoDB" id="8954335at2759"/>
<dbReference type="InterPro" id="IPR030388">
    <property type="entry name" value="G_ERA_dom"/>
</dbReference>
<dbReference type="Gene3D" id="3.40.50.300">
    <property type="entry name" value="P-loop containing nucleotide triphosphate hydrolases"/>
    <property type="match status" value="1"/>
</dbReference>
<dbReference type="CDD" id="cd04163">
    <property type="entry name" value="Era"/>
    <property type="match status" value="1"/>
</dbReference>
<evidence type="ECO:0000256" key="3">
    <source>
        <dbReference type="ARBA" id="ARBA00022741"/>
    </source>
</evidence>
<dbReference type="Pfam" id="PF01926">
    <property type="entry name" value="MMR_HSR1"/>
    <property type="match status" value="1"/>
</dbReference>
<sequence length="391" mass="44806">MFVILKNITNFVKPNVQLNKYGIYYCLQQQRNLTLDNKYENNEERDLSKHYRGEQKLSEQKSLNIAVIGVPNAGKSTFINNIINHRVCPTSSKVHTTRKSNKAIYTTGQTQLVFYDTPGLVTQKEINKHKLEKSFKSSYRHAIQHADMIAVLHDVSNSWTRKQLHSTVIDSLKAYPQLPSVLILNKIDALKSKRITLELIRILTNNTLSGRKHNRIGKKLTLDESKKEDDERPDLEFGDLLKNEGTWSNFSDVFLVSSITGSGLNKVHDYFVHAAKSRNWEFPSDKFTDEPPEELIVACVRARLLDYLPQEIPYNLETFIEYYNVHNDTIYASVEVVCPTKRVERLICGESNGRLKQITERVTSDLVETFGKPISFTISTKPRAKSKEAAN</sequence>
<dbReference type="InterPro" id="IPR006073">
    <property type="entry name" value="GTP-bd"/>
</dbReference>
<accession>A0A1I8N128</accession>
<dbReference type="Proteomes" id="UP001652621">
    <property type="component" value="Unplaced"/>
</dbReference>
<dbReference type="InterPro" id="IPR015946">
    <property type="entry name" value="KH_dom-like_a/b"/>
</dbReference>
<dbReference type="AlphaFoldDB" id="A0A1I8N128"/>
<evidence type="ECO:0000313" key="8">
    <source>
        <dbReference type="EnsemblMetazoa" id="MDOA010437-PA"/>
    </source>
</evidence>
<dbReference type="VEuPathDB" id="VectorBase:MDOMA2_006724"/>
<proteinExistence type="inferred from homology"/>
<dbReference type="GO" id="GO:0005525">
    <property type="term" value="F:GTP binding"/>
    <property type="evidence" value="ECO:0007669"/>
    <property type="project" value="UniProtKB-UniRule"/>
</dbReference>
<dbReference type="SUPFAM" id="SSF52540">
    <property type="entry name" value="P-loop containing nucleoside triphosphate hydrolases"/>
    <property type="match status" value="1"/>
</dbReference>
<dbReference type="Gene3D" id="3.30.300.20">
    <property type="match status" value="1"/>
</dbReference>
<dbReference type="InterPro" id="IPR027417">
    <property type="entry name" value="P-loop_NTPase"/>
</dbReference>
<evidence type="ECO:0000256" key="5">
    <source>
        <dbReference type="ARBA" id="ARBA00030975"/>
    </source>
</evidence>
<dbReference type="CDD" id="cd22534">
    <property type="entry name" value="KH-II_Era"/>
    <property type="match status" value="1"/>
</dbReference>
<dbReference type="InterPro" id="IPR005662">
    <property type="entry name" value="GTPase_Era-like"/>
</dbReference>
<dbReference type="NCBIfam" id="TIGR00231">
    <property type="entry name" value="small_GTP"/>
    <property type="match status" value="1"/>
</dbReference>
<dbReference type="EnsemblMetazoa" id="MDOA010437-RA">
    <property type="protein sequence ID" value="MDOA010437-PA"/>
    <property type="gene ID" value="MDOA010437"/>
</dbReference>
<evidence type="ECO:0000256" key="1">
    <source>
        <dbReference type="ARBA" id="ARBA00007921"/>
    </source>
</evidence>
<keyword evidence="9" id="KW-1185">Reference proteome</keyword>
<dbReference type="GeneID" id="101887304"/>
<dbReference type="InterPro" id="IPR009019">
    <property type="entry name" value="KH_sf_prok-type"/>
</dbReference>
<evidence type="ECO:0000256" key="6">
    <source>
        <dbReference type="PROSITE-ProRule" id="PRU01050"/>
    </source>
</evidence>
<evidence type="ECO:0000313" key="9">
    <source>
        <dbReference type="Proteomes" id="UP001652621"/>
    </source>
</evidence>
<feature type="region of interest" description="G2" evidence="6">
    <location>
        <begin position="95"/>
        <end position="99"/>
    </location>
</feature>
<evidence type="ECO:0000259" key="7">
    <source>
        <dbReference type="PROSITE" id="PS51713"/>
    </source>
</evidence>
<evidence type="ECO:0000313" key="10">
    <source>
        <dbReference type="RefSeq" id="XP_005189160.1"/>
    </source>
</evidence>
<keyword evidence="3 6" id="KW-0547">Nucleotide-binding</keyword>
<dbReference type="PANTHER" id="PTHR42698:SF1">
    <property type="entry name" value="GTPASE ERA, MITOCHONDRIAL"/>
    <property type="match status" value="1"/>
</dbReference>
<dbReference type="SUPFAM" id="SSF54814">
    <property type="entry name" value="Prokaryotic type KH domain (KH-domain type II)"/>
    <property type="match status" value="1"/>
</dbReference>
<dbReference type="RefSeq" id="XP_005189160.1">
    <property type="nucleotide sequence ID" value="XM_005189103.3"/>
</dbReference>
<dbReference type="GO" id="GO:0000028">
    <property type="term" value="P:ribosomal small subunit assembly"/>
    <property type="evidence" value="ECO:0007669"/>
    <property type="project" value="TreeGrafter"/>
</dbReference>
<feature type="region of interest" description="G5" evidence="6">
    <location>
        <begin position="256"/>
        <end position="258"/>
    </location>
</feature>
<dbReference type="PANTHER" id="PTHR42698">
    <property type="entry name" value="GTPASE ERA"/>
    <property type="match status" value="1"/>
</dbReference>
<gene>
    <name evidence="8" type="primary">101887304</name>
    <name evidence="10" type="synonym">LOC101887304</name>
</gene>
<organism evidence="8">
    <name type="scientific">Musca domestica</name>
    <name type="common">House fly</name>
    <dbReference type="NCBI Taxonomy" id="7370"/>
    <lineage>
        <taxon>Eukaryota</taxon>
        <taxon>Metazoa</taxon>
        <taxon>Ecdysozoa</taxon>
        <taxon>Arthropoda</taxon>
        <taxon>Hexapoda</taxon>
        <taxon>Insecta</taxon>
        <taxon>Pterygota</taxon>
        <taxon>Neoptera</taxon>
        <taxon>Endopterygota</taxon>
        <taxon>Diptera</taxon>
        <taxon>Brachycera</taxon>
        <taxon>Muscomorpha</taxon>
        <taxon>Muscoidea</taxon>
        <taxon>Muscidae</taxon>
        <taxon>Musca</taxon>
    </lineage>
</organism>
<dbReference type="InterPro" id="IPR005225">
    <property type="entry name" value="Small_GTP-bd"/>
</dbReference>
<feature type="domain" description="Era-type G" evidence="7">
    <location>
        <begin position="61"/>
        <end position="280"/>
    </location>
</feature>
<dbReference type="GO" id="GO:0005759">
    <property type="term" value="C:mitochondrial matrix"/>
    <property type="evidence" value="ECO:0007669"/>
    <property type="project" value="TreeGrafter"/>
</dbReference>
<dbReference type="PRINTS" id="PR00326">
    <property type="entry name" value="GTP1OBG"/>
</dbReference>
<dbReference type="GO" id="GO:0019843">
    <property type="term" value="F:rRNA binding"/>
    <property type="evidence" value="ECO:0007669"/>
    <property type="project" value="TreeGrafter"/>
</dbReference>
<feature type="region of interest" description="G1" evidence="6">
    <location>
        <begin position="69"/>
        <end position="76"/>
    </location>
</feature>
<dbReference type="VEuPathDB" id="VectorBase:MDOA010437"/>
<reference evidence="8" key="1">
    <citation type="submission" date="2020-05" db="UniProtKB">
        <authorList>
            <consortium name="EnsemblMetazoa"/>
        </authorList>
    </citation>
    <scope>IDENTIFICATION</scope>
    <source>
        <strain evidence="8">Aabys</strain>
    </source>
</reference>
<evidence type="ECO:0000256" key="2">
    <source>
        <dbReference type="ARBA" id="ARBA00019149"/>
    </source>
</evidence>
<keyword evidence="4 6" id="KW-0342">GTP-binding</keyword>
<evidence type="ECO:0000256" key="4">
    <source>
        <dbReference type="ARBA" id="ARBA00023134"/>
    </source>
</evidence>
<dbReference type="eggNOG" id="KOG1423">
    <property type="taxonomic scope" value="Eukaryota"/>
</dbReference>
<name>A0A1I8N128_MUSDO</name>
<dbReference type="KEGG" id="mde:101887304"/>